<feature type="compositionally biased region" description="Basic and acidic residues" evidence="1">
    <location>
        <begin position="409"/>
        <end position="423"/>
    </location>
</feature>
<feature type="region of interest" description="Disordered" evidence="1">
    <location>
        <begin position="409"/>
        <end position="433"/>
    </location>
</feature>
<name>A0A226EN35_FOLCA</name>
<feature type="compositionally biased region" description="Basic residues" evidence="1">
    <location>
        <begin position="147"/>
        <end position="169"/>
    </location>
</feature>
<feature type="region of interest" description="Disordered" evidence="1">
    <location>
        <begin position="274"/>
        <end position="377"/>
    </location>
</feature>
<gene>
    <name evidence="2" type="ORF">Fcan01_05653</name>
</gene>
<feature type="region of interest" description="Disordered" evidence="1">
    <location>
        <begin position="1"/>
        <end position="186"/>
    </location>
</feature>
<sequence>MEGSQNGHSEEGHMKSILKPRSKPSTHLLKGKGSNVAAAAGGGVMRDTTDGKKRRVEITTPPHSSTSLKRSGRAGYKHTPLPRVALLPPKSANLEKLRPKPKTFLSHRASSLKRSNSTTTSPRPPAVKASASMSKLKSNPVSSSLTGKKHGPNFSKRSKSTKKMKKKSKSTSDLRSTTVPPVGENGGKEYIKQLVTINELLKSVTDPTTQESQGAPLIGGFVRPFSADELHQLLTSVGKVATIHQDPASLTPQIEPQEDESKKSKTNEIIISENVQANENVTNNPTNPDDSPPAAIKVKKKKRISRRKSNKVQKTKSTSSTNSKNAKDQDLPPKSIPAQGSANKNLASKKTLKSNVKTLKSKSKKNLGDPRKRQSLEDLESELSELDLVKSAILNRKYYEESLALEHMNSKDDEQTANKKSSESQKVSANKKKLKDLRRLQAAHNSAHELISPVLSRSSSPNKGHKIDFIEADTTSKPGAVTAGTPDRSAGPLPLRPLKPTDTDDGYSKAIGNVLINYSHVIRPSTRRGILEHVSSKTKLENRGVAELERMLESDNDTPEFEKHIKSIKYGGPIARNMLDIGHVHVSDEPPSQGKYTKSNITKLSAEENLPTSILDKNGQRSSETGLDEQRVTRSRRSHRRNRKSRSPSSQEPHKSPMTAPVIGYHGPLGTLEKKMHTVTRGGLLTHSAPQPVKLAADSTIFNLVKPHPSRWNEQSIAPSLFVGLPDTGASRWTILNERILEKNKELTGVKNESRRKGTRQPYTKGGNINARFNMDVGEERRNFLQNLDKAKKAFDTFGVHNSVMDRKPYWKPGKAQYANIANAFGFDTVRNGRTK</sequence>
<feature type="compositionally biased region" description="Polar residues" evidence="1">
    <location>
        <begin position="131"/>
        <end position="146"/>
    </location>
</feature>
<feature type="compositionally biased region" description="Polar residues" evidence="1">
    <location>
        <begin position="338"/>
        <end position="358"/>
    </location>
</feature>
<feature type="region of interest" description="Disordered" evidence="1">
    <location>
        <begin position="473"/>
        <end position="504"/>
    </location>
</feature>
<comment type="caution">
    <text evidence="2">The sequence shown here is derived from an EMBL/GenBank/DDBJ whole genome shotgun (WGS) entry which is preliminary data.</text>
</comment>
<evidence type="ECO:0000313" key="2">
    <source>
        <dbReference type="EMBL" id="OXA58879.1"/>
    </source>
</evidence>
<reference evidence="2 3" key="1">
    <citation type="submission" date="2015-12" db="EMBL/GenBank/DDBJ databases">
        <title>The genome of Folsomia candida.</title>
        <authorList>
            <person name="Faddeeva A."/>
            <person name="Derks M.F."/>
            <person name="Anvar Y."/>
            <person name="Smit S."/>
            <person name="Van Straalen N."/>
            <person name="Roelofs D."/>
        </authorList>
    </citation>
    <scope>NUCLEOTIDE SEQUENCE [LARGE SCALE GENOMIC DNA]</scope>
    <source>
        <strain evidence="2 3">VU population</strain>
        <tissue evidence="2">Whole body</tissue>
    </source>
</reference>
<feature type="compositionally biased region" description="Low complexity" evidence="1">
    <location>
        <begin position="280"/>
        <end position="293"/>
    </location>
</feature>
<accession>A0A226EN35</accession>
<keyword evidence="3" id="KW-1185">Reference proteome</keyword>
<evidence type="ECO:0000256" key="1">
    <source>
        <dbReference type="SAM" id="MobiDB-lite"/>
    </source>
</evidence>
<protein>
    <submittedName>
        <fullName evidence="2">Uncharacterized protein</fullName>
    </submittedName>
</protein>
<organism evidence="2 3">
    <name type="scientific">Folsomia candida</name>
    <name type="common">Springtail</name>
    <dbReference type="NCBI Taxonomy" id="158441"/>
    <lineage>
        <taxon>Eukaryota</taxon>
        <taxon>Metazoa</taxon>
        <taxon>Ecdysozoa</taxon>
        <taxon>Arthropoda</taxon>
        <taxon>Hexapoda</taxon>
        <taxon>Collembola</taxon>
        <taxon>Entomobryomorpha</taxon>
        <taxon>Isotomoidea</taxon>
        <taxon>Isotomidae</taxon>
        <taxon>Proisotominae</taxon>
        <taxon>Folsomia</taxon>
    </lineage>
</organism>
<feature type="compositionally biased region" description="Low complexity" evidence="1">
    <location>
        <begin position="315"/>
        <end position="324"/>
    </location>
</feature>
<dbReference type="AlphaFoldDB" id="A0A226EN35"/>
<feature type="region of interest" description="Disordered" evidence="1">
    <location>
        <begin position="602"/>
        <end position="669"/>
    </location>
</feature>
<feature type="compositionally biased region" description="Polar residues" evidence="1">
    <location>
        <begin position="108"/>
        <end position="121"/>
    </location>
</feature>
<feature type="compositionally biased region" description="Basic residues" evidence="1">
    <location>
        <begin position="633"/>
        <end position="646"/>
    </location>
</feature>
<proteinExistence type="predicted"/>
<evidence type="ECO:0000313" key="3">
    <source>
        <dbReference type="Proteomes" id="UP000198287"/>
    </source>
</evidence>
<dbReference type="Proteomes" id="UP000198287">
    <property type="component" value="Unassembled WGS sequence"/>
</dbReference>
<dbReference type="EMBL" id="LNIX01000002">
    <property type="protein sequence ID" value="OXA58879.1"/>
    <property type="molecule type" value="Genomic_DNA"/>
</dbReference>
<feature type="compositionally biased region" description="Basic residues" evidence="1">
    <location>
        <begin position="297"/>
        <end position="314"/>
    </location>
</feature>
<feature type="compositionally biased region" description="Basic and acidic residues" evidence="1">
    <location>
        <begin position="366"/>
        <end position="376"/>
    </location>
</feature>